<feature type="domain" description="Fatty acid hydroxylase" evidence="8">
    <location>
        <begin position="94"/>
        <end position="231"/>
    </location>
</feature>
<dbReference type="PANTHER" id="PTHR21624:SF1">
    <property type="entry name" value="ALKYLGLYCEROL MONOOXYGENASE"/>
    <property type="match status" value="1"/>
</dbReference>
<dbReference type="OrthoDB" id="5291790at2"/>
<evidence type="ECO:0000256" key="1">
    <source>
        <dbReference type="ARBA" id="ARBA00004127"/>
    </source>
</evidence>
<dbReference type="RefSeq" id="WP_067616556.1">
    <property type="nucleotide sequence ID" value="NZ_MAGO01000003.1"/>
</dbReference>
<keyword evidence="10" id="KW-1185">Reference proteome</keyword>
<feature type="transmembrane region" description="Helical" evidence="7">
    <location>
        <begin position="12"/>
        <end position="29"/>
    </location>
</feature>
<dbReference type="GO" id="GO:0050479">
    <property type="term" value="F:glyceryl-ether monooxygenase activity"/>
    <property type="evidence" value="ECO:0007669"/>
    <property type="project" value="TreeGrafter"/>
</dbReference>
<reference evidence="9 10" key="1">
    <citation type="submission" date="2016-06" db="EMBL/GenBank/DDBJ databases">
        <title>Respiratory ammonification of nitrate coupled to the oxidation of elemental sulfur in deep-sea autotrophic thermophilic bacteria.</title>
        <authorList>
            <person name="Slobodkina G.B."/>
            <person name="Mardanov A.V."/>
            <person name="Ravin N.V."/>
            <person name="Frolova A.A."/>
            <person name="Viryasiv M.B."/>
            <person name="Chernyh N.A."/>
            <person name="Bonch-Osmolovskaya E.A."/>
            <person name="Slobodkin A.I."/>
        </authorList>
    </citation>
    <scope>NUCLEOTIDE SEQUENCE [LARGE SCALE GENOMIC DNA]</scope>
    <source>
        <strain evidence="9 10">S69</strain>
    </source>
</reference>
<dbReference type="GO" id="GO:0008610">
    <property type="term" value="P:lipid biosynthetic process"/>
    <property type="evidence" value="ECO:0007669"/>
    <property type="project" value="InterPro"/>
</dbReference>
<evidence type="ECO:0000256" key="4">
    <source>
        <dbReference type="ARBA" id="ARBA00023002"/>
    </source>
</evidence>
<evidence type="ECO:0000256" key="2">
    <source>
        <dbReference type="ARBA" id="ARBA00022692"/>
    </source>
</evidence>
<sequence length="288" mass="32783">MNGIYKLIYSEAGIRLIFFFFVISIMAIWEILRPKRQLIENKIRRWKKNLLIIIIDSITLKLVFPVTLVSIAAGAEAAHWGLLNHFEISRPVAFIMGFLAMDLSIYLQHLMFHAVPILWRLHMVHHADMDIDVTTGLRFHPLEMILSLAIKMATISAIGPPPLAVLAFEVALNASSLFNHGNVNIAEKIDKYLRLFVVTPDMHRVHHSVIIRETNSNFGFNFPWWDRIFGTYRAQPIMGHEQITIGLSHIRYESTLGILGVLALPFTGDQGPYPINRSGADPRLLKKS</sequence>
<evidence type="ECO:0000256" key="5">
    <source>
        <dbReference type="ARBA" id="ARBA00023098"/>
    </source>
</evidence>
<evidence type="ECO:0000256" key="3">
    <source>
        <dbReference type="ARBA" id="ARBA00022989"/>
    </source>
</evidence>
<dbReference type="PATRIC" id="fig|1156395.6.peg.792"/>
<dbReference type="STRING" id="1156395.DBT_0782"/>
<dbReference type="Proteomes" id="UP000093080">
    <property type="component" value="Unassembled WGS sequence"/>
</dbReference>
<keyword evidence="5" id="KW-0443">Lipid metabolism</keyword>
<dbReference type="EMBL" id="MAGO01000003">
    <property type="protein sequence ID" value="OCC15857.1"/>
    <property type="molecule type" value="Genomic_DNA"/>
</dbReference>
<evidence type="ECO:0000313" key="9">
    <source>
        <dbReference type="EMBL" id="OCC15857.1"/>
    </source>
</evidence>
<keyword evidence="2 7" id="KW-0812">Transmembrane</keyword>
<name>A0A1B9F7E5_9BACT</name>
<keyword evidence="4" id="KW-0560">Oxidoreductase</keyword>
<gene>
    <name evidence="9" type="ORF">DBT_0782</name>
</gene>
<keyword evidence="3 7" id="KW-1133">Transmembrane helix</keyword>
<dbReference type="PANTHER" id="PTHR21624">
    <property type="entry name" value="STEROL DESATURASE-RELATED PROTEIN"/>
    <property type="match status" value="1"/>
</dbReference>
<dbReference type="GO" id="GO:0005506">
    <property type="term" value="F:iron ion binding"/>
    <property type="evidence" value="ECO:0007669"/>
    <property type="project" value="InterPro"/>
</dbReference>
<evidence type="ECO:0000259" key="8">
    <source>
        <dbReference type="Pfam" id="PF04116"/>
    </source>
</evidence>
<dbReference type="InterPro" id="IPR051689">
    <property type="entry name" value="Sterol_desaturase/TMEM195"/>
</dbReference>
<evidence type="ECO:0000256" key="6">
    <source>
        <dbReference type="ARBA" id="ARBA00023136"/>
    </source>
</evidence>
<protein>
    <submittedName>
        <fullName evidence="9">Putative sterol desaturase</fullName>
    </submittedName>
</protein>
<dbReference type="AlphaFoldDB" id="A0A1B9F7E5"/>
<dbReference type="GO" id="GO:0016020">
    <property type="term" value="C:membrane"/>
    <property type="evidence" value="ECO:0007669"/>
    <property type="project" value="GOC"/>
</dbReference>
<comment type="caution">
    <text evidence="9">The sequence shown here is derived from an EMBL/GenBank/DDBJ whole genome shotgun (WGS) entry which is preliminary data.</text>
</comment>
<dbReference type="GO" id="GO:0012505">
    <property type="term" value="C:endomembrane system"/>
    <property type="evidence" value="ECO:0007669"/>
    <property type="project" value="UniProtKB-SubCell"/>
</dbReference>
<evidence type="ECO:0000313" key="10">
    <source>
        <dbReference type="Proteomes" id="UP000093080"/>
    </source>
</evidence>
<dbReference type="InterPro" id="IPR006694">
    <property type="entry name" value="Fatty_acid_hydroxylase"/>
</dbReference>
<proteinExistence type="predicted"/>
<feature type="transmembrane region" description="Helical" evidence="7">
    <location>
        <begin position="93"/>
        <end position="119"/>
    </location>
</feature>
<keyword evidence="6 7" id="KW-0472">Membrane</keyword>
<accession>A0A1B9F7E5</accession>
<comment type="subcellular location">
    <subcellularLocation>
        <location evidence="1">Endomembrane system</location>
        <topology evidence="1">Multi-pass membrane protein</topology>
    </subcellularLocation>
</comment>
<dbReference type="GO" id="GO:0006643">
    <property type="term" value="P:membrane lipid metabolic process"/>
    <property type="evidence" value="ECO:0007669"/>
    <property type="project" value="TreeGrafter"/>
</dbReference>
<evidence type="ECO:0000256" key="7">
    <source>
        <dbReference type="SAM" id="Phobius"/>
    </source>
</evidence>
<feature type="transmembrane region" description="Helical" evidence="7">
    <location>
        <begin position="50"/>
        <end position="73"/>
    </location>
</feature>
<organism evidence="9 10">
    <name type="scientific">Dissulfuribacter thermophilus</name>
    <dbReference type="NCBI Taxonomy" id="1156395"/>
    <lineage>
        <taxon>Bacteria</taxon>
        <taxon>Pseudomonadati</taxon>
        <taxon>Thermodesulfobacteriota</taxon>
        <taxon>Dissulfuribacteria</taxon>
        <taxon>Dissulfuribacterales</taxon>
        <taxon>Dissulfuribacteraceae</taxon>
        <taxon>Dissulfuribacter</taxon>
    </lineage>
</organism>
<dbReference type="Pfam" id="PF04116">
    <property type="entry name" value="FA_hydroxylase"/>
    <property type="match status" value="1"/>
</dbReference>